<accession>A0AA37UFK9</accession>
<dbReference type="InterPro" id="IPR013321">
    <property type="entry name" value="Arc_rbn_hlx_hlx"/>
</dbReference>
<dbReference type="InterPro" id="IPR053853">
    <property type="entry name" value="FitA-like_RHH"/>
</dbReference>
<comment type="caution">
    <text evidence="2">The sequence shown here is derived from an EMBL/GenBank/DDBJ whole genome shotgun (WGS) entry which is preliminary data.</text>
</comment>
<dbReference type="GO" id="GO:0006355">
    <property type="term" value="P:regulation of DNA-templated transcription"/>
    <property type="evidence" value="ECO:0007669"/>
    <property type="project" value="InterPro"/>
</dbReference>
<proteinExistence type="predicted"/>
<name>A0AA37UFK9_9MICO</name>
<dbReference type="Proteomes" id="UP001157160">
    <property type="component" value="Unassembled WGS sequence"/>
</dbReference>
<dbReference type="AlphaFoldDB" id="A0AA37UFK9"/>
<dbReference type="InterPro" id="IPR010985">
    <property type="entry name" value="Ribbon_hlx_hlx"/>
</dbReference>
<organism evidence="2 3">
    <name type="scientific">Arenivirga flava</name>
    <dbReference type="NCBI Taxonomy" id="1930060"/>
    <lineage>
        <taxon>Bacteria</taxon>
        <taxon>Bacillati</taxon>
        <taxon>Actinomycetota</taxon>
        <taxon>Actinomycetes</taxon>
        <taxon>Micrococcales</taxon>
        <taxon>Microbacteriaceae</taxon>
        <taxon>Arenivirga</taxon>
    </lineage>
</organism>
<dbReference type="SUPFAM" id="SSF47598">
    <property type="entry name" value="Ribbon-helix-helix"/>
    <property type="match status" value="1"/>
</dbReference>
<protein>
    <submittedName>
        <fullName evidence="2">Plasmid stabilization protein</fullName>
    </submittedName>
</protein>
<evidence type="ECO:0000259" key="1">
    <source>
        <dbReference type="Pfam" id="PF22513"/>
    </source>
</evidence>
<sequence>MASIVIRGLDDRVKRSLAAQAARHGRSMEAEARILIEAGTSAPVANIGLALLAAVGAVGGVDELPLPGRDDEARTADFG</sequence>
<keyword evidence="3" id="KW-1185">Reference proteome</keyword>
<evidence type="ECO:0000313" key="2">
    <source>
        <dbReference type="EMBL" id="GMA29553.1"/>
    </source>
</evidence>
<dbReference type="Pfam" id="PF22513">
    <property type="entry name" value="FitA-like_RHH"/>
    <property type="match status" value="1"/>
</dbReference>
<feature type="domain" description="Antitoxin FitA-like ribbon-helix-helix" evidence="1">
    <location>
        <begin position="2"/>
        <end position="38"/>
    </location>
</feature>
<reference evidence="2 3" key="1">
    <citation type="journal article" date="2014" name="Int. J. Syst. Evol. Microbiol.">
        <title>Complete genome sequence of Corynebacterium casei LMG S-19264T (=DSM 44701T), isolated from a smear-ripened cheese.</title>
        <authorList>
            <consortium name="US DOE Joint Genome Institute (JGI-PGF)"/>
            <person name="Walter F."/>
            <person name="Albersmeier A."/>
            <person name="Kalinowski J."/>
            <person name="Ruckert C."/>
        </authorList>
    </citation>
    <scope>NUCLEOTIDE SEQUENCE [LARGE SCALE GENOMIC DNA]</scope>
    <source>
        <strain evidence="2 3">NBRC 112289</strain>
    </source>
</reference>
<dbReference type="RefSeq" id="WP_284233779.1">
    <property type="nucleotide sequence ID" value="NZ_BSUL01000001.1"/>
</dbReference>
<gene>
    <name evidence="2" type="ORF">GCM10025874_28060</name>
</gene>
<evidence type="ECO:0000313" key="3">
    <source>
        <dbReference type="Proteomes" id="UP001157160"/>
    </source>
</evidence>
<dbReference type="EMBL" id="BSUL01000001">
    <property type="protein sequence ID" value="GMA29553.1"/>
    <property type="molecule type" value="Genomic_DNA"/>
</dbReference>
<dbReference type="Gene3D" id="1.10.1220.10">
    <property type="entry name" value="Met repressor-like"/>
    <property type="match status" value="1"/>
</dbReference>